<evidence type="ECO:0000313" key="1">
    <source>
        <dbReference type="EMBL" id="TFB72910.1"/>
    </source>
</evidence>
<accession>A0ABY2I014</accession>
<reference evidence="1 2" key="1">
    <citation type="submission" date="2019-03" db="EMBL/GenBank/DDBJ databases">
        <title>Genomics of glacier-inhabiting Cryobacterium strains.</title>
        <authorList>
            <person name="Liu Q."/>
            <person name="Xin Y.-H."/>
        </authorList>
    </citation>
    <scope>NUCLEOTIDE SEQUENCE [LARGE SCALE GENOMIC DNA]</scope>
    <source>
        <strain evidence="1 2">Hh8</strain>
    </source>
</reference>
<dbReference type="RefSeq" id="WP_092339837.1">
    <property type="nucleotide sequence ID" value="NZ_FNIB01000003.1"/>
</dbReference>
<proteinExistence type="predicted"/>
<protein>
    <submittedName>
        <fullName evidence="1">Uncharacterized protein</fullName>
    </submittedName>
</protein>
<gene>
    <name evidence="1" type="ORF">E3O21_17575</name>
</gene>
<organism evidence="1 2">
    <name type="scientific">Cryobacterium flavum</name>
    <dbReference type="NCBI Taxonomy" id="1424659"/>
    <lineage>
        <taxon>Bacteria</taxon>
        <taxon>Bacillati</taxon>
        <taxon>Actinomycetota</taxon>
        <taxon>Actinomycetes</taxon>
        <taxon>Micrococcales</taxon>
        <taxon>Microbacteriaceae</taxon>
        <taxon>Cryobacterium</taxon>
    </lineage>
</organism>
<dbReference type="EMBL" id="SOFD01000041">
    <property type="protein sequence ID" value="TFB72910.1"/>
    <property type="molecule type" value="Genomic_DNA"/>
</dbReference>
<evidence type="ECO:0000313" key="2">
    <source>
        <dbReference type="Proteomes" id="UP000298252"/>
    </source>
</evidence>
<comment type="caution">
    <text evidence="1">The sequence shown here is derived from an EMBL/GenBank/DDBJ whole genome shotgun (WGS) entry which is preliminary data.</text>
</comment>
<sequence length="450" mass="50103">MTQLVDADVELTTRVTVATVMQKTWFRVGLSREQTAGYLSPVRDTPIFQPGVLGMVVRDDRLNVSIGAQRIDDSYLPIRTASDAELLVHSMGKSQRLPIVLVHLRSPESWALARLLSTRLIGLARVITLNHSTSRQIFASLPIVNVPFGGALLVWSDLNARGVSFTGEEIALRGIDNVRARLMSRLAAISALARGIDEGWRSARTATQQMARSAAEERVLRAIESDDHSGEVEALRSQVSGLKDDLNLWQSIAEESEEKRVEAESLAENAEDAIRNADYWREQYEAAVTRSVTEDVVDVWDLVPILVARSDPQATFRALEDAAQDRIVFTDSAQRSWKSISYPDAADMTLKLKMLARGAVDLYGPDSGPIGHLDDWFAQRGLKVASSDQTISRSPKLRTFDFEGREYSQVMHVKVRDGVKPNEVGRIHFDLDKENQRIVVNHVAVKLYSS</sequence>
<name>A0ABY2I014_9MICO</name>
<dbReference type="Proteomes" id="UP000298252">
    <property type="component" value="Unassembled WGS sequence"/>
</dbReference>
<keyword evidence="2" id="KW-1185">Reference proteome</keyword>